<accession>A0A0R3X0E1</accession>
<sequence length="166" mass="17922">MPKLESEEAGIYEKLSHAASGQLEHNDSPIATMMSVSEINVDPRLFGERFCESVEIEGYERVEPSVAVTTGASVTNIHPDDVFSLPAIYAAVCRGVVRNLVGMAPPELLVWANVKQLYCMGGALKRNPLLLHQLQSEYSPANVTCVSEDKVVEACVGAALFTATLV</sequence>
<dbReference type="Proteomes" id="UP000274429">
    <property type="component" value="Unassembled WGS sequence"/>
</dbReference>
<keyword evidence="2" id="KW-1185">Reference proteome</keyword>
<protein>
    <submittedName>
        <fullName evidence="3">FGGY_C domain-containing protein</fullName>
    </submittedName>
</protein>
<dbReference type="EMBL" id="UYWX01020309">
    <property type="protein sequence ID" value="VDM30808.1"/>
    <property type="molecule type" value="Genomic_DNA"/>
</dbReference>
<gene>
    <name evidence="1" type="ORF">TTAC_LOCUS6578</name>
</gene>
<evidence type="ECO:0000313" key="1">
    <source>
        <dbReference type="EMBL" id="VDM30808.1"/>
    </source>
</evidence>
<dbReference type="WBParaSite" id="TTAC_0000659301-mRNA-1">
    <property type="protein sequence ID" value="TTAC_0000659301-mRNA-1"/>
    <property type="gene ID" value="TTAC_0000659301"/>
</dbReference>
<organism evidence="3">
    <name type="scientific">Hydatigena taeniaeformis</name>
    <name type="common">Feline tapeworm</name>
    <name type="synonym">Taenia taeniaeformis</name>
    <dbReference type="NCBI Taxonomy" id="6205"/>
    <lineage>
        <taxon>Eukaryota</taxon>
        <taxon>Metazoa</taxon>
        <taxon>Spiralia</taxon>
        <taxon>Lophotrochozoa</taxon>
        <taxon>Platyhelminthes</taxon>
        <taxon>Cestoda</taxon>
        <taxon>Eucestoda</taxon>
        <taxon>Cyclophyllidea</taxon>
        <taxon>Taeniidae</taxon>
        <taxon>Hydatigera</taxon>
    </lineage>
</organism>
<proteinExistence type="predicted"/>
<dbReference type="OrthoDB" id="6258138at2759"/>
<dbReference type="AlphaFoldDB" id="A0A0R3X0E1"/>
<dbReference type="STRING" id="6205.A0A0R3X0E1"/>
<evidence type="ECO:0000313" key="3">
    <source>
        <dbReference type="WBParaSite" id="TTAC_0000659301-mRNA-1"/>
    </source>
</evidence>
<evidence type="ECO:0000313" key="2">
    <source>
        <dbReference type="Proteomes" id="UP000274429"/>
    </source>
</evidence>
<reference evidence="1 2" key="2">
    <citation type="submission" date="2018-11" db="EMBL/GenBank/DDBJ databases">
        <authorList>
            <consortium name="Pathogen Informatics"/>
        </authorList>
    </citation>
    <scope>NUCLEOTIDE SEQUENCE [LARGE SCALE GENOMIC DNA]</scope>
</reference>
<name>A0A0R3X0E1_HYDTA</name>
<reference evidence="3" key="1">
    <citation type="submission" date="2017-02" db="UniProtKB">
        <authorList>
            <consortium name="WormBaseParasite"/>
        </authorList>
    </citation>
    <scope>IDENTIFICATION</scope>
</reference>